<dbReference type="VEuPathDB" id="FungiDB:LCOR_09521.1"/>
<name>A0A068S8Q0_9FUNG</name>
<evidence type="ECO:0000313" key="2">
    <source>
        <dbReference type="Proteomes" id="UP000027586"/>
    </source>
</evidence>
<keyword evidence="2" id="KW-1185">Reference proteome</keyword>
<protein>
    <submittedName>
        <fullName evidence="1">Uncharacterized protein</fullName>
    </submittedName>
</protein>
<proteinExistence type="predicted"/>
<organism evidence="1 2">
    <name type="scientific">Lichtheimia corymbifera JMRC:FSU:9682</name>
    <dbReference type="NCBI Taxonomy" id="1263082"/>
    <lineage>
        <taxon>Eukaryota</taxon>
        <taxon>Fungi</taxon>
        <taxon>Fungi incertae sedis</taxon>
        <taxon>Mucoromycota</taxon>
        <taxon>Mucoromycotina</taxon>
        <taxon>Mucoromycetes</taxon>
        <taxon>Mucorales</taxon>
        <taxon>Lichtheimiaceae</taxon>
        <taxon>Lichtheimia</taxon>
    </lineage>
</organism>
<dbReference type="EMBL" id="CBTN010000059">
    <property type="protein sequence ID" value="CDH58669.1"/>
    <property type="molecule type" value="Genomic_DNA"/>
</dbReference>
<reference evidence="1" key="1">
    <citation type="submission" date="2013-08" db="EMBL/GenBank/DDBJ databases">
        <title>Gene expansion shapes genome architecture in the human pathogen Lichtheimia corymbifera: an evolutionary genomics analysis in the ancient terrestrial Mucorales (Mucoromycotina).</title>
        <authorList>
            <person name="Schwartze V.U."/>
            <person name="Winter S."/>
            <person name="Shelest E."/>
            <person name="Marcet-Houben M."/>
            <person name="Horn F."/>
            <person name="Wehner S."/>
            <person name="Hoffmann K."/>
            <person name="Riege K."/>
            <person name="Sammeth M."/>
            <person name="Nowrousian M."/>
            <person name="Valiante V."/>
            <person name="Linde J."/>
            <person name="Jacobsen I.D."/>
            <person name="Marz M."/>
            <person name="Brakhage A.A."/>
            <person name="Gabaldon T."/>
            <person name="Bocker S."/>
            <person name="Voigt K."/>
        </authorList>
    </citation>
    <scope>NUCLEOTIDE SEQUENCE [LARGE SCALE GENOMIC DNA]</scope>
    <source>
        <strain evidence="1">FSU 9682</strain>
    </source>
</reference>
<dbReference type="Proteomes" id="UP000027586">
    <property type="component" value="Unassembled WGS sequence"/>
</dbReference>
<evidence type="ECO:0000313" key="1">
    <source>
        <dbReference type="EMBL" id="CDH58669.1"/>
    </source>
</evidence>
<sequence>MDLHDSAWPILISTSSTHTLFPSSSHSQLLSHSSTTTTANDCPASTHHVNPAAVLIRKPLTEWQAHGVYTLQHPHSLTLHVLLYTILLQPIFNSTHPTDAITKVLLHCLQQCSLLAATRLTAFSCE</sequence>
<gene>
    <name evidence="1" type="ORF">LCOR_09521.1</name>
</gene>
<dbReference type="AlphaFoldDB" id="A0A068S8Q0"/>
<accession>A0A068S8Q0</accession>
<comment type="caution">
    <text evidence="1">The sequence shown here is derived from an EMBL/GenBank/DDBJ whole genome shotgun (WGS) entry which is preliminary data.</text>
</comment>